<keyword evidence="2" id="KW-0175">Coiled coil</keyword>
<sequence>MKIYLFIVFYISIFNFTSALHAQNEIELDSVLFQSLKFQKDRSYRKSIKLLTNLLVESKEQKLYRYQFLALNNLGVNYYSMLDYGEALNNYLEAYKISTEHLNKAEEMTVLNNLAILYFDQGELAKSKGYFLKAYKLAQLKGDDKKIGMYSINLAIVANMNNELDKAIKYLNTADSKLKNYPSIAISSTIARIENLYKRNLIKEANSMALNTLSDLKAEGEEKFNLLLLISDILESEGNLLRSKQYLENALKVSMTPKNKLQVFQKLVKLNKQLKEYDKAFAALDSVIATRDTINNLKNSALFESARVRFEIENYKNELSQNKKSLQLTQSRLRYFIGWSVVILLLIAWALRNSIIKSKQRKIIHNQFKKVITLELEKKENDKIILERQLQNRKTMALLEEERLKNEIESRNRKLATKALQIANRNELIDNIINELTEQKEVLKSKQVTRKIKELKILLKSDNEWKDFMIHFEQVNNGFLKKLKLQHPNLNVNDVRYLCYLYMNLSNKEIASLFNVTQEAIRKRKERVSDKLNLPNSKGLYNYLSSI</sequence>
<keyword evidence="3" id="KW-0472">Membrane</keyword>
<dbReference type="OrthoDB" id="614964at2"/>
<dbReference type="Gene3D" id="1.25.40.10">
    <property type="entry name" value="Tetratricopeptide repeat domain"/>
    <property type="match status" value="1"/>
</dbReference>
<keyword evidence="3" id="KW-1133">Transmembrane helix</keyword>
<dbReference type="SMART" id="SM00028">
    <property type="entry name" value="TPR"/>
    <property type="match status" value="3"/>
</dbReference>
<dbReference type="Pfam" id="PF13374">
    <property type="entry name" value="TPR_10"/>
    <property type="match status" value="1"/>
</dbReference>
<dbReference type="PANTHER" id="PTHR10098">
    <property type="entry name" value="RAPSYN-RELATED"/>
    <property type="match status" value="1"/>
</dbReference>
<feature type="repeat" description="TPR" evidence="1">
    <location>
        <begin position="68"/>
        <end position="101"/>
    </location>
</feature>
<dbReference type="InterPro" id="IPR016032">
    <property type="entry name" value="Sig_transdc_resp-reg_C-effctor"/>
</dbReference>
<proteinExistence type="predicted"/>
<dbReference type="Proteomes" id="UP000012024">
    <property type="component" value="Unassembled WGS sequence"/>
</dbReference>
<dbReference type="SUPFAM" id="SSF48452">
    <property type="entry name" value="TPR-like"/>
    <property type="match status" value="1"/>
</dbReference>
<dbReference type="GO" id="GO:0003677">
    <property type="term" value="F:DNA binding"/>
    <property type="evidence" value="ECO:0007669"/>
    <property type="project" value="InterPro"/>
</dbReference>
<dbReference type="GO" id="GO:0006355">
    <property type="term" value="P:regulation of DNA-templated transcription"/>
    <property type="evidence" value="ECO:0007669"/>
    <property type="project" value="InterPro"/>
</dbReference>
<dbReference type="InterPro" id="IPR019734">
    <property type="entry name" value="TPR_rpt"/>
</dbReference>
<name>M7MKR9_9FLAO</name>
<evidence type="ECO:0000256" key="2">
    <source>
        <dbReference type="SAM" id="Coils"/>
    </source>
</evidence>
<evidence type="ECO:0000313" key="5">
    <source>
        <dbReference type="Proteomes" id="UP000012024"/>
    </source>
</evidence>
<evidence type="ECO:0000313" key="4">
    <source>
        <dbReference type="EMBL" id="EMQ95485.1"/>
    </source>
</evidence>
<gene>
    <name evidence="4" type="ORF">D778_02579</name>
</gene>
<dbReference type="PATRIC" id="fig|1137281.3.peg.1168"/>
<evidence type="ECO:0000256" key="3">
    <source>
        <dbReference type="SAM" id="Phobius"/>
    </source>
</evidence>
<dbReference type="PROSITE" id="PS50005">
    <property type="entry name" value="TPR"/>
    <property type="match status" value="1"/>
</dbReference>
<keyword evidence="5" id="KW-1185">Reference proteome</keyword>
<comment type="caution">
    <text evidence="4">The sequence shown here is derived from an EMBL/GenBank/DDBJ whole genome shotgun (WGS) entry which is preliminary data.</text>
</comment>
<accession>M7MKR9</accession>
<dbReference type="GeneID" id="98641074"/>
<feature type="coiled-coil region" evidence="2">
    <location>
        <begin position="369"/>
        <end position="446"/>
    </location>
</feature>
<dbReference type="eggNOG" id="COG0457">
    <property type="taxonomic scope" value="Bacteria"/>
</dbReference>
<organism evidence="4 5">
    <name type="scientific">Xanthomarina gelatinilytica</name>
    <dbReference type="NCBI Taxonomy" id="1137281"/>
    <lineage>
        <taxon>Bacteria</taxon>
        <taxon>Pseudomonadati</taxon>
        <taxon>Bacteroidota</taxon>
        <taxon>Flavobacteriia</taxon>
        <taxon>Flavobacteriales</taxon>
        <taxon>Flavobacteriaceae</taxon>
        <taxon>Xanthomarina</taxon>
    </lineage>
</organism>
<dbReference type="Pfam" id="PF13424">
    <property type="entry name" value="TPR_12"/>
    <property type="match status" value="1"/>
</dbReference>
<dbReference type="SUPFAM" id="SSF46894">
    <property type="entry name" value="C-terminal effector domain of the bipartite response regulators"/>
    <property type="match status" value="1"/>
</dbReference>
<dbReference type="AlphaFoldDB" id="M7MKR9"/>
<evidence type="ECO:0000256" key="1">
    <source>
        <dbReference type="PROSITE-ProRule" id="PRU00339"/>
    </source>
</evidence>
<dbReference type="EMBL" id="ANLA01000007">
    <property type="protein sequence ID" value="EMQ95485.1"/>
    <property type="molecule type" value="Genomic_DNA"/>
</dbReference>
<feature type="transmembrane region" description="Helical" evidence="3">
    <location>
        <begin position="333"/>
        <end position="351"/>
    </location>
</feature>
<dbReference type="InterPro" id="IPR011990">
    <property type="entry name" value="TPR-like_helical_dom_sf"/>
</dbReference>
<reference evidence="4 5" key="1">
    <citation type="submission" date="2012-12" db="EMBL/GenBank/DDBJ databases">
        <title>Genome assembly of Formosa sp. AK20.</title>
        <authorList>
            <person name="Kumar R."/>
            <person name="Khatri I."/>
            <person name="Vaidya B."/>
            <person name="Subramanian S."/>
            <person name="Pinnaka A."/>
        </authorList>
    </citation>
    <scope>NUCLEOTIDE SEQUENCE [LARGE SCALE GENOMIC DNA]</scope>
    <source>
        <strain evidence="4 5">AK20</strain>
    </source>
</reference>
<protein>
    <submittedName>
        <fullName evidence="4">Uncharacterized protein</fullName>
    </submittedName>
</protein>
<keyword evidence="1" id="KW-0802">TPR repeat</keyword>
<keyword evidence="3" id="KW-0812">Transmembrane</keyword>
<dbReference type="RefSeq" id="WP_007648624.1">
    <property type="nucleotide sequence ID" value="NZ_ANLA01000007.1"/>
</dbReference>